<organism evidence="1 2">
    <name type="scientific">Maribellus luteus</name>
    <dbReference type="NCBI Taxonomy" id="2305463"/>
    <lineage>
        <taxon>Bacteria</taxon>
        <taxon>Pseudomonadati</taxon>
        <taxon>Bacteroidota</taxon>
        <taxon>Bacteroidia</taxon>
        <taxon>Marinilabiliales</taxon>
        <taxon>Prolixibacteraceae</taxon>
        <taxon>Maribellus</taxon>
    </lineage>
</organism>
<dbReference type="Proteomes" id="UP000265926">
    <property type="component" value="Unassembled WGS sequence"/>
</dbReference>
<comment type="caution">
    <text evidence="1">The sequence shown here is derived from an EMBL/GenBank/DDBJ whole genome shotgun (WGS) entry which is preliminary data.</text>
</comment>
<name>A0A399SRF5_9BACT</name>
<evidence type="ECO:0000313" key="1">
    <source>
        <dbReference type="EMBL" id="RIJ45504.1"/>
    </source>
</evidence>
<evidence type="ECO:0000313" key="2">
    <source>
        <dbReference type="Proteomes" id="UP000265926"/>
    </source>
</evidence>
<accession>A0A399SRF5</accession>
<keyword evidence="2" id="KW-1185">Reference proteome</keyword>
<protein>
    <submittedName>
        <fullName evidence="1">Uncharacterized protein</fullName>
    </submittedName>
</protein>
<dbReference type="OrthoDB" id="7068172at2"/>
<proteinExistence type="predicted"/>
<sequence>MPLNEILKDYRTNLPIERKRNSNFRETLYQRLKNYEALIDFTDNIPPDVEWGEGKMPFGKRIYELIEGIIKTVDAYYEGNPHKAYTILNRTLNLCEMTKILNKDLSLAENSNLFRIRTVNSNYPLSKKEIFHIPFNMRERVATQRYSIPGLPCLYLANSIYVSWEELGRPSDNIIQASRFCNTRELRLLDLTNDIYSNKYDAGNNPIENWQLFYYLTIWPLVAACSVKVPDRNATFKPEYIIPQLLLQWINKNELDGIKYSSTHIDLNNTNHVGHMYNIVVPVKSFDKDEGYCDELVEMFKVSSVIPMQLTQIAMNRIVEGDLRNEDLRGIELIEGNRILYSVSSFGKLEAQLMKLEPTKIQ</sequence>
<dbReference type="RefSeq" id="WP_119440313.1">
    <property type="nucleotide sequence ID" value="NZ_QWGR01000024.1"/>
</dbReference>
<dbReference type="AlphaFoldDB" id="A0A399SRF5"/>
<dbReference type="EMBL" id="QWGR01000024">
    <property type="protein sequence ID" value="RIJ45504.1"/>
    <property type="molecule type" value="Genomic_DNA"/>
</dbReference>
<gene>
    <name evidence="1" type="ORF">D1614_22820</name>
</gene>
<reference evidence="1 2" key="1">
    <citation type="submission" date="2018-08" db="EMBL/GenBank/DDBJ databases">
        <title>Pallidiluteibacterium maritimus gen. nov., sp. nov., isolated from coastal sediment.</title>
        <authorList>
            <person name="Zhou L.Y."/>
        </authorList>
    </citation>
    <scope>NUCLEOTIDE SEQUENCE [LARGE SCALE GENOMIC DNA]</scope>
    <source>
        <strain evidence="1 2">XSD2</strain>
    </source>
</reference>